<evidence type="ECO:0000313" key="2">
    <source>
        <dbReference type="Proteomes" id="UP001140973"/>
    </source>
</evidence>
<protein>
    <submittedName>
        <fullName evidence="1">DUF2971 domain-containing protein</fullName>
    </submittedName>
</protein>
<organism evidence="1 2">
    <name type="scientific">Vibrio aestuarianus</name>
    <dbReference type="NCBI Taxonomy" id="28171"/>
    <lineage>
        <taxon>Bacteria</taxon>
        <taxon>Pseudomonadati</taxon>
        <taxon>Pseudomonadota</taxon>
        <taxon>Gammaproteobacteria</taxon>
        <taxon>Vibrionales</taxon>
        <taxon>Vibrionaceae</taxon>
        <taxon>Vibrio</taxon>
    </lineage>
</organism>
<comment type="caution">
    <text evidence="1">The sequence shown here is derived from an EMBL/GenBank/DDBJ whole genome shotgun (WGS) entry which is preliminary data.</text>
</comment>
<proteinExistence type="predicted"/>
<dbReference type="RefSeq" id="WP_176312546.1">
    <property type="nucleotide sequence ID" value="NZ_JAKNAP010000089.1"/>
</dbReference>
<gene>
    <name evidence="1" type="ORF">L9W73_15955</name>
</gene>
<dbReference type="EMBL" id="JAKNAP010000089">
    <property type="protein sequence ID" value="MDE1358781.1"/>
    <property type="molecule type" value="Genomic_DNA"/>
</dbReference>
<sequence>MENNFINISDLEKERYVYRIMPLKRLYELFCNQENVLVKPSLWDDPFENFILKSRVRFKNGNIYRLAHKDGFYGQCWTLNKASDAMWRIYSPEKNSVRVRTTINKLFYGLYDAQIGSGLRNETCFIGKVDYLNSHNIKKFSATVFREQAGTRMYSLASSLCVKRLAFKHESEVRLLYFEHDMSKYNEELFRYQFDAHHIIDQLMLDPRLSLDEAELVKSEIKQKTGFNGAIKRSLLYAMPEEVVIEVK</sequence>
<accession>A0A9X4FMV7</accession>
<dbReference type="AlphaFoldDB" id="A0A9X4FMV7"/>
<dbReference type="Proteomes" id="UP001140973">
    <property type="component" value="Unassembled WGS sequence"/>
</dbReference>
<evidence type="ECO:0000313" key="1">
    <source>
        <dbReference type="EMBL" id="MDE1358781.1"/>
    </source>
</evidence>
<reference evidence="1" key="1">
    <citation type="submission" date="2022-02" db="EMBL/GenBank/DDBJ databases">
        <title>Emergence and expansion in Europe of a Vibrio aestuarianus clonal complex pathogenic for oysters.</title>
        <authorList>
            <person name="Mesnil A."/>
            <person name="Travers M.-A."/>
        </authorList>
    </citation>
    <scope>NUCLEOTIDE SEQUENCE</scope>
    <source>
        <strain evidence="1">151-ITT-15-cp-1</strain>
    </source>
</reference>
<name>A0A9X4FMV7_9VIBR</name>